<dbReference type="PANTHER" id="PTHR30146:SF151">
    <property type="entry name" value="HTH-TYPE TRANSCRIPTIONAL REPRESSOR CYTR"/>
    <property type="match status" value="1"/>
</dbReference>
<dbReference type="Gene3D" id="3.40.50.2300">
    <property type="match status" value="2"/>
</dbReference>
<dbReference type="Gene3D" id="1.10.260.40">
    <property type="entry name" value="lambda repressor-like DNA-binding domains"/>
    <property type="match status" value="1"/>
</dbReference>
<name>A0AAV2VKU4_9VIBR</name>
<dbReference type="InterPro" id="IPR000843">
    <property type="entry name" value="HTH_LacI"/>
</dbReference>
<evidence type="ECO:0000313" key="8">
    <source>
        <dbReference type="Proteomes" id="UP000018211"/>
    </source>
</evidence>
<accession>A0AAV2VKU4</accession>
<dbReference type="InterPro" id="IPR025997">
    <property type="entry name" value="SBP_2_dom"/>
</dbReference>
<dbReference type="GO" id="GO:0000976">
    <property type="term" value="F:transcription cis-regulatory region binding"/>
    <property type="evidence" value="ECO:0007669"/>
    <property type="project" value="TreeGrafter"/>
</dbReference>
<dbReference type="SMART" id="SM00354">
    <property type="entry name" value="HTH_LACI"/>
    <property type="match status" value="1"/>
</dbReference>
<reference evidence="7 8" key="1">
    <citation type="journal article" date="2013" name="ISME J.">
        <title>Comparative genomics of pathogenic lineages of Vibrio nigripulchritudo identifies virulence-associated traits.</title>
        <authorList>
            <person name="Goudenege D."/>
            <person name="Labreuche Y."/>
            <person name="Krin E."/>
            <person name="Ansquer D."/>
            <person name="Mangenot S."/>
            <person name="Calteau A."/>
            <person name="Medigue C."/>
            <person name="Mazel D."/>
            <person name="Polz M.F."/>
            <person name="Le Roux F."/>
        </authorList>
    </citation>
    <scope>NUCLEOTIDE SEQUENCE [LARGE SCALE GENOMIC DNA]</scope>
    <source>
        <strain evidence="7 8">SOn1</strain>
    </source>
</reference>
<evidence type="ECO:0000259" key="6">
    <source>
        <dbReference type="PROSITE" id="PS50932"/>
    </source>
</evidence>
<dbReference type="SUPFAM" id="SSF47413">
    <property type="entry name" value="lambda repressor-like DNA-binding domains"/>
    <property type="match status" value="1"/>
</dbReference>
<dbReference type="InterPro" id="IPR028082">
    <property type="entry name" value="Peripla_BP_I"/>
</dbReference>
<evidence type="ECO:0000256" key="2">
    <source>
        <dbReference type="ARBA" id="ARBA00022491"/>
    </source>
</evidence>
<dbReference type="GeneID" id="97543797"/>
<evidence type="ECO:0000256" key="5">
    <source>
        <dbReference type="ARBA" id="ARBA00023163"/>
    </source>
</evidence>
<feature type="domain" description="HTH lacI-type" evidence="6">
    <location>
        <begin position="8"/>
        <end position="62"/>
    </location>
</feature>
<dbReference type="Pfam" id="PF13407">
    <property type="entry name" value="Peripla_BP_4"/>
    <property type="match status" value="1"/>
</dbReference>
<comment type="caution">
    <text evidence="7">The sequence shown here is derived from an EMBL/GenBank/DDBJ whole genome shotgun (WGS) entry which is preliminary data.</text>
</comment>
<organism evidence="7 8">
    <name type="scientific">Vibrio nigripulchritudo SOn1</name>
    <dbReference type="NCBI Taxonomy" id="1238450"/>
    <lineage>
        <taxon>Bacteria</taxon>
        <taxon>Pseudomonadati</taxon>
        <taxon>Pseudomonadota</taxon>
        <taxon>Gammaproteobacteria</taxon>
        <taxon>Vibrionales</taxon>
        <taxon>Vibrionaceae</taxon>
        <taxon>Vibrio</taxon>
    </lineage>
</organism>
<dbReference type="CDD" id="cd01392">
    <property type="entry name" value="HTH_LacI"/>
    <property type="match status" value="1"/>
</dbReference>
<dbReference type="AlphaFoldDB" id="A0AAV2VKU4"/>
<dbReference type="CDD" id="cd06267">
    <property type="entry name" value="PBP1_LacI_sugar_binding-like"/>
    <property type="match status" value="1"/>
</dbReference>
<keyword evidence="4" id="KW-0238">DNA-binding</keyword>
<dbReference type="GO" id="GO:0003700">
    <property type="term" value="F:DNA-binding transcription factor activity"/>
    <property type="evidence" value="ECO:0007669"/>
    <property type="project" value="TreeGrafter"/>
</dbReference>
<keyword evidence="2" id="KW-0678">Repressor</keyword>
<dbReference type="Proteomes" id="UP000018211">
    <property type="component" value="Unassembled WGS sequence"/>
</dbReference>
<dbReference type="GO" id="GO:0055085">
    <property type="term" value="P:transmembrane transport"/>
    <property type="evidence" value="ECO:0007669"/>
    <property type="project" value="UniProtKB-ARBA"/>
</dbReference>
<keyword evidence="3" id="KW-0805">Transcription regulation</keyword>
<evidence type="ECO:0000313" key="7">
    <source>
        <dbReference type="EMBL" id="CCO45108.1"/>
    </source>
</evidence>
<dbReference type="InterPro" id="IPR010982">
    <property type="entry name" value="Lambda_DNA-bd_dom_sf"/>
</dbReference>
<evidence type="ECO:0000256" key="4">
    <source>
        <dbReference type="ARBA" id="ARBA00023125"/>
    </source>
</evidence>
<gene>
    <name evidence="7" type="ORF">VIBNISOn1_1370013</name>
</gene>
<keyword evidence="5" id="KW-0804">Transcription</keyword>
<dbReference type="EMBL" id="CAOF01000043">
    <property type="protein sequence ID" value="CCO45108.1"/>
    <property type="molecule type" value="Genomic_DNA"/>
</dbReference>
<evidence type="ECO:0000256" key="3">
    <source>
        <dbReference type="ARBA" id="ARBA00023015"/>
    </source>
</evidence>
<dbReference type="RefSeq" id="WP_004401380.1">
    <property type="nucleotide sequence ID" value="NZ_LK391965.1"/>
</dbReference>
<dbReference type="Pfam" id="PF00356">
    <property type="entry name" value="LacI"/>
    <property type="match status" value="1"/>
</dbReference>
<dbReference type="PANTHER" id="PTHR30146">
    <property type="entry name" value="LACI-RELATED TRANSCRIPTIONAL REPRESSOR"/>
    <property type="match status" value="1"/>
</dbReference>
<dbReference type="PROSITE" id="PS50932">
    <property type="entry name" value="HTH_LACI_2"/>
    <property type="match status" value="1"/>
</dbReference>
<evidence type="ECO:0000256" key="1">
    <source>
        <dbReference type="ARBA" id="ARBA00022181"/>
    </source>
</evidence>
<dbReference type="SUPFAM" id="SSF53822">
    <property type="entry name" value="Periplasmic binding protein-like I"/>
    <property type="match status" value="1"/>
</dbReference>
<sequence length="329" mass="36652">MSGKKGNVTIIDIAEKANVTNITVSRAFNKPELVKPETRERILAIAREMNYSPNAFARTLKGSQSNIIGLVTDSTFNPVYSEITKTLCREAAAKGYSVMMFETDGSEEAEARAISVLFSYKASGILLSPVRDSQNYTPAYLEQAEAFNIPIVLIDRDIPNKNLPGVFLDNYEIGMKASQYLANFNEKSILIIGGPSDSEITQDRIAGLRKLLKKKNVDIQTIYSEYDYEKALPKIRDAFQSLDFTPERIIGVNGLISLAAIKVARETNLNNVQFFSIDEVPNSDIFGFHVPCIVNDPRAWGKNVSEMIFGLVDGKEVEHRLFVHGNLKE</sequence>
<protein>
    <recommendedName>
        <fullName evidence="1">Autoinducer 2-binding periplasmic protein LuxP</fullName>
    </recommendedName>
</protein>
<proteinExistence type="predicted"/>